<sequence length="317" mass="35469">MICKPFNEDAHSICRDVAAIWHLYNAGKQAHYLNIFQKNSTTTTHIIAILPHTPRPYITTTMTDQNAPNTQSNRIQIRVEPITTPADFNRFFEIAALTFGHQVQDGVWCAMNPGWDTPEGRSSGSARLAARWSTTTKDRQGNPNTIFLKAVLGDGSADEGKIVGVAIWEQASMVDGYGQAPATEMDNAHLEAVYPNQPGEQRYLRQVDLSLRRRRLEVIREIATSASPAVMVLDLCVVDPSFQRLGIATRLVEWGLREAKARGGLEAVLEASSMGRHVYRKLGFEQEGGEFIYDVDEEFRHREQPSNVFMRTGRPVA</sequence>
<proteinExistence type="predicted"/>
<dbReference type="Gene3D" id="3.40.630.30">
    <property type="match status" value="1"/>
</dbReference>
<dbReference type="SUPFAM" id="SSF55729">
    <property type="entry name" value="Acyl-CoA N-acyltransferases (Nat)"/>
    <property type="match status" value="1"/>
</dbReference>
<name>A0AAN4YH46_ASPOZ</name>
<evidence type="ECO:0000259" key="1">
    <source>
        <dbReference type="PROSITE" id="PS51186"/>
    </source>
</evidence>
<accession>A0AAN4YH46</accession>
<organism evidence="2 3">
    <name type="scientific">Aspergillus oryzae</name>
    <name type="common">Yellow koji mold</name>
    <dbReference type="NCBI Taxonomy" id="5062"/>
    <lineage>
        <taxon>Eukaryota</taxon>
        <taxon>Fungi</taxon>
        <taxon>Dikarya</taxon>
        <taxon>Ascomycota</taxon>
        <taxon>Pezizomycotina</taxon>
        <taxon>Eurotiomycetes</taxon>
        <taxon>Eurotiomycetidae</taxon>
        <taxon>Eurotiales</taxon>
        <taxon>Aspergillaceae</taxon>
        <taxon>Aspergillus</taxon>
        <taxon>Aspergillus subgen. Circumdati</taxon>
    </lineage>
</organism>
<comment type="caution">
    <text evidence="2">The sequence shown here is derived from an EMBL/GenBank/DDBJ whole genome shotgun (WGS) entry which is preliminary data.</text>
</comment>
<evidence type="ECO:0000313" key="2">
    <source>
        <dbReference type="EMBL" id="GMG27290.1"/>
    </source>
</evidence>
<dbReference type="InterPro" id="IPR000182">
    <property type="entry name" value="GNAT_dom"/>
</dbReference>
<dbReference type="EMBL" id="BSYA01000034">
    <property type="protein sequence ID" value="GMG27290.1"/>
    <property type="molecule type" value="Genomic_DNA"/>
</dbReference>
<dbReference type="Pfam" id="PF00583">
    <property type="entry name" value="Acetyltransf_1"/>
    <property type="match status" value="1"/>
</dbReference>
<dbReference type="InterPro" id="IPR052523">
    <property type="entry name" value="Trichothecene_AcTrans"/>
</dbReference>
<gene>
    <name evidence="2" type="ORF">Aory04_000394300</name>
</gene>
<protein>
    <submittedName>
        <fullName evidence="2">Unnamed protein product</fullName>
    </submittedName>
</protein>
<evidence type="ECO:0000313" key="3">
    <source>
        <dbReference type="Proteomes" id="UP001165205"/>
    </source>
</evidence>
<dbReference type="AlphaFoldDB" id="A0AAN4YH46"/>
<dbReference type="PANTHER" id="PTHR42791:SF14">
    <property type="entry name" value="N-ACETYLTRANSFERASE DOMAIN-CONTAINING PROTEIN"/>
    <property type="match status" value="1"/>
</dbReference>
<dbReference type="InterPro" id="IPR016181">
    <property type="entry name" value="Acyl_CoA_acyltransferase"/>
</dbReference>
<dbReference type="PANTHER" id="PTHR42791">
    <property type="entry name" value="GNAT FAMILY ACETYLTRANSFERASE"/>
    <property type="match status" value="1"/>
</dbReference>
<dbReference type="GO" id="GO:0016747">
    <property type="term" value="F:acyltransferase activity, transferring groups other than amino-acyl groups"/>
    <property type="evidence" value="ECO:0007669"/>
    <property type="project" value="InterPro"/>
</dbReference>
<reference evidence="2" key="1">
    <citation type="submission" date="2023-04" db="EMBL/GenBank/DDBJ databases">
        <title>Aspergillus oryzae NBRC 4228.</title>
        <authorList>
            <person name="Ichikawa N."/>
            <person name="Sato H."/>
            <person name="Tonouchi N."/>
        </authorList>
    </citation>
    <scope>NUCLEOTIDE SEQUENCE</scope>
    <source>
        <strain evidence="2">NBRC 4228</strain>
    </source>
</reference>
<dbReference type="CDD" id="cd04301">
    <property type="entry name" value="NAT_SF"/>
    <property type="match status" value="1"/>
</dbReference>
<dbReference type="PROSITE" id="PS51186">
    <property type="entry name" value="GNAT"/>
    <property type="match status" value="1"/>
</dbReference>
<feature type="domain" description="N-acetyltransferase" evidence="1">
    <location>
        <begin position="161"/>
        <end position="315"/>
    </location>
</feature>
<dbReference type="Proteomes" id="UP001165205">
    <property type="component" value="Unassembled WGS sequence"/>
</dbReference>